<dbReference type="InterPro" id="IPR044862">
    <property type="entry name" value="Pro_4_hyd_alph_FE2OG_OXY"/>
</dbReference>
<dbReference type="STRING" id="439228.SAMN06295920_102439"/>
<keyword evidence="9" id="KW-1185">Reference proteome</keyword>
<feature type="domain" description="Fe2OG dioxygenase" evidence="7">
    <location>
        <begin position="237"/>
        <end position="332"/>
    </location>
</feature>
<dbReference type="SUPFAM" id="SSF51197">
    <property type="entry name" value="Clavaminate synthase-like"/>
    <property type="match status" value="1"/>
</dbReference>
<evidence type="ECO:0000256" key="4">
    <source>
        <dbReference type="ARBA" id="ARBA00022964"/>
    </source>
</evidence>
<evidence type="ECO:0000256" key="2">
    <source>
        <dbReference type="ARBA" id="ARBA00022723"/>
    </source>
</evidence>
<evidence type="ECO:0000313" key="9">
    <source>
        <dbReference type="Proteomes" id="UP000189818"/>
    </source>
</evidence>
<evidence type="ECO:0000259" key="7">
    <source>
        <dbReference type="PROSITE" id="PS51471"/>
    </source>
</evidence>
<protein>
    <submittedName>
        <fullName evidence="8">AhpC/TSA family protein</fullName>
    </submittedName>
</protein>
<evidence type="ECO:0000256" key="1">
    <source>
        <dbReference type="ARBA" id="ARBA00001961"/>
    </source>
</evidence>
<comment type="cofactor">
    <cofactor evidence="1">
        <name>L-ascorbate</name>
        <dbReference type="ChEBI" id="CHEBI:38290"/>
    </cofactor>
</comment>
<evidence type="ECO:0000256" key="3">
    <source>
        <dbReference type="ARBA" id="ARBA00022896"/>
    </source>
</evidence>
<dbReference type="GO" id="GO:0005506">
    <property type="term" value="F:iron ion binding"/>
    <property type="evidence" value="ECO:0007669"/>
    <property type="project" value="InterPro"/>
</dbReference>
<dbReference type="Gene3D" id="3.40.30.10">
    <property type="entry name" value="Glutaredoxin"/>
    <property type="match status" value="1"/>
</dbReference>
<dbReference type="Pfam" id="PF13640">
    <property type="entry name" value="2OG-FeII_Oxy_3"/>
    <property type="match status" value="1"/>
</dbReference>
<dbReference type="InterPro" id="IPR005123">
    <property type="entry name" value="Oxoglu/Fe-dep_dioxygenase_dom"/>
</dbReference>
<sequence>MPGDSVPWFAASTLDKPRFQFDSIAGRHVVLLFVGSAATAQAEAALAALVAQRDLFDDNRACFFGVTDDPEDAVRGRIAHMMPGIRWFLDHDRSIARRCRAIDAAGQTRPHWLLCDPMLRVVGRAGIGAGTRLLDALRTLLARPEPDLPAPVLVAPNIFEPDFCRRLIDLYERHGGQPSGFMRDIDGRTVGVMDSSVKRRSDYHIDDDELLREQVRARLVRFLLPQIERVFQFRASRIERYMIACYDSGDNGFFRAHRDNTTAGTAHRRFACTINLNAGDYEGGDLVFPEFGQRRYRAPTGGAVVFSCSLLHEATPVTRGKRYAYLPFLYDEAAARQREENARSDKVAADLATYRAEA</sequence>
<dbReference type="EMBL" id="FUYM01000002">
    <property type="protein sequence ID" value="SKB41505.1"/>
    <property type="molecule type" value="Genomic_DNA"/>
</dbReference>
<gene>
    <name evidence="8" type="ORF">SAMN06295920_102439</name>
</gene>
<dbReference type="InterPro" id="IPR036249">
    <property type="entry name" value="Thioredoxin-like_sf"/>
</dbReference>
<dbReference type="SMART" id="SM00702">
    <property type="entry name" value="P4Hc"/>
    <property type="match status" value="1"/>
</dbReference>
<dbReference type="PROSITE" id="PS51471">
    <property type="entry name" value="FE2OG_OXY"/>
    <property type="match status" value="1"/>
</dbReference>
<dbReference type="Proteomes" id="UP000189818">
    <property type="component" value="Unassembled WGS sequence"/>
</dbReference>
<dbReference type="GO" id="GO:0051213">
    <property type="term" value="F:dioxygenase activity"/>
    <property type="evidence" value="ECO:0007669"/>
    <property type="project" value="UniProtKB-KW"/>
</dbReference>
<evidence type="ECO:0000256" key="6">
    <source>
        <dbReference type="ARBA" id="ARBA00023004"/>
    </source>
</evidence>
<evidence type="ECO:0000313" key="8">
    <source>
        <dbReference type="EMBL" id="SKB41505.1"/>
    </source>
</evidence>
<dbReference type="GO" id="GO:0016705">
    <property type="term" value="F:oxidoreductase activity, acting on paired donors, with incorporation or reduction of molecular oxygen"/>
    <property type="evidence" value="ECO:0007669"/>
    <property type="project" value="InterPro"/>
</dbReference>
<dbReference type="InterPro" id="IPR000866">
    <property type="entry name" value="AhpC/TSA"/>
</dbReference>
<keyword evidence="5" id="KW-0560">Oxidoreductase</keyword>
<accession>A0A1T5B2V0</accession>
<dbReference type="Gene3D" id="2.60.120.620">
    <property type="entry name" value="q2cbj1_9rhob like domain"/>
    <property type="match status" value="1"/>
</dbReference>
<evidence type="ECO:0000256" key="5">
    <source>
        <dbReference type="ARBA" id="ARBA00023002"/>
    </source>
</evidence>
<keyword evidence="4" id="KW-0223">Dioxygenase</keyword>
<dbReference type="Pfam" id="PF00578">
    <property type="entry name" value="AhpC-TSA"/>
    <property type="match status" value="1"/>
</dbReference>
<dbReference type="AlphaFoldDB" id="A0A1T5B2V0"/>
<organism evidence="8 9">
    <name type="scientific">Rhizorhabdus histidinilytica</name>
    <dbReference type="NCBI Taxonomy" id="439228"/>
    <lineage>
        <taxon>Bacteria</taxon>
        <taxon>Pseudomonadati</taxon>
        <taxon>Pseudomonadota</taxon>
        <taxon>Alphaproteobacteria</taxon>
        <taxon>Sphingomonadales</taxon>
        <taxon>Sphingomonadaceae</taxon>
        <taxon>Rhizorhabdus</taxon>
    </lineage>
</organism>
<keyword evidence="6" id="KW-0408">Iron</keyword>
<reference evidence="9" key="1">
    <citation type="submission" date="2017-02" db="EMBL/GenBank/DDBJ databases">
        <authorList>
            <person name="Varghese N."/>
            <person name="Submissions S."/>
        </authorList>
    </citation>
    <scope>NUCLEOTIDE SEQUENCE [LARGE SCALE GENOMIC DNA]</scope>
    <source>
        <strain evidence="9">UM2</strain>
    </source>
</reference>
<keyword evidence="3" id="KW-0847">Vitamin C</keyword>
<dbReference type="InterPro" id="IPR006620">
    <property type="entry name" value="Pro_4_hyd_alph"/>
</dbReference>
<name>A0A1T5B2V0_9SPHN</name>
<dbReference type="GO" id="GO:0016209">
    <property type="term" value="F:antioxidant activity"/>
    <property type="evidence" value="ECO:0007669"/>
    <property type="project" value="InterPro"/>
</dbReference>
<dbReference type="GO" id="GO:0031418">
    <property type="term" value="F:L-ascorbic acid binding"/>
    <property type="evidence" value="ECO:0007669"/>
    <property type="project" value="UniProtKB-KW"/>
</dbReference>
<proteinExistence type="predicted"/>
<dbReference type="SUPFAM" id="SSF52833">
    <property type="entry name" value="Thioredoxin-like"/>
    <property type="match status" value="1"/>
</dbReference>
<dbReference type="RefSeq" id="WP_235862608.1">
    <property type="nucleotide sequence ID" value="NZ_FUYM01000002.1"/>
</dbReference>
<keyword evidence="2" id="KW-0479">Metal-binding</keyword>